<evidence type="ECO:0000256" key="1">
    <source>
        <dbReference type="ARBA" id="ARBA00006432"/>
    </source>
</evidence>
<evidence type="ECO:0000256" key="7">
    <source>
        <dbReference type="ARBA" id="ARBA00024484"/>
    </source>
</evidence>
<dbReference type="InterPro" id="IPR042099">
    <property type="entry name" value="ANL_N_sf"/>
</dbReference>
<keyword evidence="18" id="KW-1185">Reference proteome</keyword>
<dbReference type="Ensembl" id="ENSLLTT00000012854.1">
    <property type="protein sequence ID" value="ENSLLTP00000012375.1"/>
    <property type="gene ID" value="ENSLLTG00000002853.1"/>
</dbReference>
<comment type="catalytic activity">
    <reaction evidence="9">
        <text>15-hydroxy-(5Z,8Z,11Z,13E)-eicosatetraenoate + ATP + CoA = 15-hydroxy-(5Z,8Z,11Z,13E)-eicosatetraenoyl-CoA + AMP + diphosphate</text>
        <dbReference type="Rhea" id="RHEA:52116"/>
        <dbReference type="ChEBI" id="CHEBI:30616"/>
        <dbReference type="ChEBI" id="CHEBI:33019"/>
        <dbReference type="ChEBI" id="CHEBI:57287"/>
        <dbReference type="ChEBI" id="CHEBI:78832"/>
        <dbReference type="ChEBI" id="CHEBI:136409"/>
        <dbReference type="ChEBI" id="CHEBI:456215"/>
    </reaction>
    <physiologicalReaction direction="left-to-right" evidence="9">
        <dbReference type="Rhea" id="RHEA:52117"/>
    </physiologicalReaction>
</comment>
<dbReference type="GO" id="GO:0047676">
    <property type="term" value="F:arachidonate-CoA ligase activity"/>
    <property type="evidence" value="ECO:0007669"/>
    <property type="project" value="UniProtKB-EC"/>
</dbReference>
<dbReference type="GO" id="GO:0005783">
    <property type="term" value="C:endoplasmic reticulum"/>
    <property type="evidence" value="ECO:0007669"/>
    <property type="project" value="TreeGrafter"/>
</dbReference>
<dbReference type="PANTHER" id="PTHR43272">
    <property type="entry name" value="LONG-CHAIN-FATTY-ACID--COA LIGASE"/>
    <property type="match status" value="1"/>
</dbReference>
<comment type="catalytic activity">
    <reaction evidence="6">
        <text>5-hydroxy-(6E,8Z,11Z,14Z)-eicosatetraenoate + ATP + CoA = 5-hydroxy-(6E,8Z,11Z,14Z)-eicosatetraenoyl-CoA + AMP + diphosphate</text>
        <dbReference type="Rhea" id="RHEA:52108"/>
        <dbReference type="ChEBI" id="CHEBI:30616"/>
        <dbReference type="ChEBI" id="CHEBI:33019"/>
        <dbReference type="ChEBI" id="CHEBI:57287"/>
        <dbReference type="ChEBI" id="CHEBI:65341"/>
        <dbReference type="ChEBI" id="CHEBI:136407"/>
        <dbReference type="ChEBI" id="CHEBI:456215"/>
    </reaction>
    <physiologicalReaction direction="left-to-right" evidence="6">
        <dbReference type="Rhea" id="RHEA:52109"/>
    </physiologicalReaction>
</comment>
<sequence length="631" mass="70178">NTLPDSAVSSPNPQNFNLQLSTVDLTPFLRGLNDSSMQGGGRRSALIPEGELVSYYFEDAKTLYEGFKRGCSVSENGPCLGYRKPKQPYQWLSYQQVLDRAEYLGSGLLYKGCKPSSDQFIGIFAQNRPEWIISELACYTYSMVVVPLYDTLGAEAIVYIVNKADISTVICDKPEKAESILEIYKQGKMPQLKTIILMDLFDDSLKEKGVTLGIEILHFQAVEPPKPDDLCVVCFTSGTTAAVYDTSEVAISYLPLAHMFERVVQSTMYSFGGRVGFFQGDIKLLVDDMKALKPTIFPVVPRVLNRIYDKVQTSTQTRFKRLLLNVAVNRKLAEVKQGIIRNNSIWDKLIFSKFQQVTGGKLNLILTGAAPISPSILMFFRGVFGCHIVEAYGQTECTAGCTVTMPGDWNAGYVGPPLPCNIIKLEDVPEMNYFASDNTGEVCIKGTNVFKGYLKDPEKTAEALDNDGWLHTGDIGKWMPNNTLKIIDRKKNIFKLSQGEYIAPEKIENVYTRGPSVAQVFVHGDSLQSFLVGIVVPDEETLPALAENLGVKGSFEDLCKNSVVKNAVLMEMNNLGKEAGLKTFEQVKYIYLHSELFTVENGLLTPTLKSRRTDLVKCFRSQIDALYASDM</sequence>
<dbReference type="GO" id="GO:0005739">
    <property type="term" value="C:mitochondrion"/>
    <property type="evidence" value="ECO:0007669"/>
    <property type="project" value="TreeGrafter"/>
</dbReference>
<reference evidence="17" key="1">
    <citation type="submission" date="2025-08" db="UniProtKB">
        <authorList>
            <consortium name="Ensembl"/>
        </authorList>
    </citation>
    <scope>IDENTIFICATION</scope>
</reference>
<evidence type="ECO:0000256" key="14">
    <source>
        <dbReference type="ARBA" id="ARBA00032120"/>
    </source>
</evidence>
<evidence type="ECO:0000259" key="16">
    <source>
        <dbReference type="Pfam" id="PF00501"/>
    </source>
</evidence>
<dbReference type="Pfam" id="PF00501">
    <property type="entry name" value="AMP-binding"/>
    <property type="match status" value="2"/>
</dbReference>
<reference evidence="17" key="2">
    <citation type="submission" date="2025-09" db="UniProtKB">
        <authorList>
            <consortium name="Ensembl"/>
        </authorList>
    </citation>
    <scope>IDENTIFICATION</scope>
</reference>
<dbReference type="GO" id="GO:0035338">
    <property type="term" value="P:long-chain fatty-acyl-CoA biosynthetic process"/>
    <property type="evidence" value="ECO:0007669"/>
    <property type="project" value="TreeGrafter"/>
</dbReference>
<comment type="catalytic activity">
    <reaction evidence="10">
        <text>(5Z,8Z,11Z,14Z)-eicosatetraenoate + ATP + CoA = (5Z,8Z,11Z,14Z)-eicosatetraenoyl-CoA + AMP + diphosphate</text>
        <dbReference type="Rhea" id="RHEA:19713"/>
        <dbReference type="ChEBI" id="CHEBI:30616"/>
        <dbReference type="ChEBI" id="CHEBI:32395"/>
        <dbReference type="ChEBI" id="CHEBI:33019"/>
        <dbReference type="ChEBI" id="CHEBI:57287"/>
        <dbReference type="ChEBI" id="CHEBI:57368"/>
        <dbReference type="ChEBI" id="CHEBI:456215"/>
        <dbReference type="EC" id="6.2.1.15"/>
    </reaction>
    <physiologicalReaction direction="left-to-right" evidence="10">
        <dbReference type="Rhea" id="RHEA:19714"/>
    </physiologicalReaction>
</comment>
<comment type="similarity">
    <text evidence="1">Belongs to the ATP-dependent AMP-binding enzyme family.</text>
</comment>
<feature type="domain" description="AMP-dependent synthetase/ligase" evidence="16">
    <location>
        <begin position="87"/>
        <end position="241"/>
    </location>
</feature>
<accession>A0A8C5S5H7</accession>
<evidence type="ECO:0000256" key="3">
    <source>
        <dbReference type="ARBA" id="ARBA00022741"/>
    </source>
</evidence>
<evidence type="ECO:0000256" key="8">
    <source>
        <dbReference type="ARBA" id="ARBA00024495"/>
    </source>
</evidence>
<dbReference type="GO" id="GO:0016020">
    <property type="term" value="C:membrane"/>
    <property type="evidence" value="ECO:0007669"/>
    <property type="project" value="TreeGrafter"/>
</dbReference>
<keyword evidence="4" id="KW-0443">Lipid metabolism</keyword>
<keyword evidence="4" id="KW-0276">Fatty acid metabolism</keyword>
<evidence type="ECO:0000256" key="12">
    <source>
        <dbReference type="ARBA" id="ARBA00026113"/>
    </source>
</evidence>
<dbReference type="AlphaFoldDB" id="A0A8C5S5H7"/>
<dbReference type="GO" id="GO:0010747">
    <property type="term" value="P:positive regulation of long-chain fatty acid import across plasma membrane"/>
    <property type="evidence" value="ECO:0007669"/>
    <property type="project" value="TreeGrafter"/>
</dbReference>
<evidence type="ECO:0000256" key="15">
    <source>
        <dbReference type="ARBA" id="ARBA00049139"/>
    </source>
</evidence>
<evidence type="ECO:0000256" key="4">
    <source>
        <dbReference type="ARBA" id="ARBA00022832"/>
    </source>
</evidence>
<keyword evidence="5" id="KW-0067">ATP-binding</keyword>
<dbReference type="GeneTree" id="ENSGT00940000156651"/>
<organism evidence="17 18">
    <name type="scientific">Laticauda laticaudata</name>
    <name type="common">Blue-ringed sea krait</name>
    <name type="synonym">Blue-lipped sea krait</name>
    <dbReference type="NCBI Taxonomy" id="8630"/>
    <lineage>
        <taxon>Eukaryota</taxon>
        <taxon>Metazoa</taxon>
        <taxon>Chordata</taxon>
        <taxon>Craniata</taxon>
        <taxon>Vertebrata</taxon>
        <taxon>Euteleostomi</taxon>
        <taxon>Lepidosauria</taxon>
        <taxon>Squamata</taxon>
        <taxon>Bifurcata</taxon>
        <taxon>Unidentata</taxon>
        <taxon>Episquamata</taxon>
        <taxon>Toxicofera</taxon>
        <taxon>Serpentes</taxon>
        <taxon>Colubroidea</taxon>
        <taxon>Elapidae</taxon>
        <taxon>Laticaudinae</taxon>
        <taxon>Laticauda</taxon>
    </lineage>
</organism>
<evidence type="ECO:0000256" key="9">
    <source>
        <dbReference type="ARBA" id="ARBA00024532"/>
    </source>
</evidence>
<evidence type="ECO:0000256" key="2">
    <source>
        <dbReference type="ARBA" id="ARBA00022598"/>
    </source>
</evidence>
<dbReference type="Gene3D" id="3.40.50.12780">
    <property type="entry name" value="N-terminal domain of ligase-like"/>
    <property type="match status" value="2"/>
</dbReference>
<gene>
    <name evidence="17" type="primary">ACSL5</name>
</gene>
<dbReference type="PANTHER" id="PTHR43272:SF107">
    <property type="entry name" value="LONG-CHAIN-FATTY-ACID--COA LIGASE 5"/>
    <property type="match status" value="1"/>
</dbReference>
<dbReference type="EC" id="6.2.1.15" evidence="12"/>
<protein>
    <recommendedName>
        <fullName evidence="14">Arachidonate--CoA ligase</fullName>
        <ecNumber evidence="12">6.2.1.15</ecNumber>
        <ecNumber evidence="13">6.2.1.3</ecNumber>
    </recommendedName>
</protein>
<dbReference type="CDD" id="cd05927">
    <property type="entry name" value="LC-FACS_euk"/>
    <property type="match status" value="1"/>
</dbReference>
<dbReference type="InterPro" id="IPR045311">
    <property type="entry name" value="LC-FACS_euk"/>
</dbReference>
<comment type="catalytic activity">
    <reaction evidence="15">
        <text>hexadecanoate + ATP + CoA = hexadecanoyl-CoA + AMP + diphosphate</text>
        <dbReference type="Rhea" id="RHEA:30751"/>
        <dbReference type="ChEBI" id="CHEBI:7896"/>
        <dbReference type="ChEBI" id="CHEBI:30616"/>
        <dbReference type="ChEBI" id="CHEBI:33019"/>
        <dbReference type="ChEBI" id="CHEBI:57287"/>
        <dbReference type="ChEBI" id="CHEBI:57379"/>
        <dbReference type="ChEBI" id="CHEBI:456215"/>
    </reaction>
    <physiologicalReaction direction="left-to-right" evidence="15">
        <dbReference type="Rhea" id="RHEA:30752"/>
    </physiologicalReaction>
</comment>
<evidence type="ECO:0000256" key="6">
    <source>
        <dbReference type="ARBA" id="ARBA00024469"/>
    </source>
</evidence>
<dbReference type="Proteomes" id="UP000694406">
    <property type="component" value="Unplaced"/>
</dbReference>
<comment type="catalytic activity">
    <reaction evidence="8">
        <text>12-hydroxy-(5Z,8Z,10E,14Z)-eicosatetraenoate + ATP + CoA = 12-hydroxy-(5Z,8Z,10E,14Z)-eicosatetraenoyl-CoA + AMP + diphosphate</text>
        <dbReference type="Rhea" id="RHEA:52112"/>
        <dbReference type="ChEBI" id="CHEBI:30616"/>
        <dbReference type="ChEBI" id="CHEBI:33019"/>
        <dbReference type="ChEBI" id="CHEBI:57287"/>
        <dbReference type="ChEBI" id="CHEBI:90718"/>
        <dbReference type="ChEBI" id="CHEBI:136408"/>
        <dbReference type="ChEBI" id="CHEBI:456215"/>
    </reaction>
    <physiologicalReaction direction="left-to-right" evidence="8">
        <dbReference type="Rhea" id="RHEA:52113"/>
    </physiologicalReaction>
</comment>
<comment type="catalytic activity">
    <reaction evidence="7">
        <text>a long-chain fatty acid + ATP + CoA = a long-chain fatty acyl-CoA + AMP + diphosphate</text>
        <dbReference type="Rhea" id="RHEA:15421"/>
        <dbReference type="ChEBI" id="CHEBI:30616"/>
        <dbReference type="ChEBI" id="CHEBI:33019"/>
        <dbReference type="ChEBI" id="CHEBI:57287"/>
        <dbReference type="ChEBI" id="CHEBI:57560"/>
        <dbReference type="ChEBI" id="CHEBI:83139"/>
        <dbReference type="ChEBI" id="CHEBI:456215"/>
        <dbReference type="EC" id="6.2.1.3"/>
    </reaction>
    <physiologicalReaction direction="left-to-right" evidence="7">
        <dbReference type="Rhea" id="RHEA:15422"/>
    </physiologicalReaction>
</comment>
<evidence type="ECO:0000256" key="13">
    <source>
        <dbReference type="ARBA" id="ARBA00026121"/>
    </source>
</evidence>
<feature type="domain" description="AMP-dependent synthetase/ligase" evidence="16">
    <location>
        <begin position="247"/>
        <end position="454"/>
    </location>
</feature>
<name>A0A8C5S5H7_LATLA</name>
<keyword evidence="2" id="KW-0436">Ligase</keyword>
<comment type="catalytic activity">
    <reaction evidence="11">
        <text>(E)-hexadec-2-enoate + ATP + CoA = (2E)-hexadecenoyl-CoA + AMP + diphosphate</text>
        <dbReference type="Rhea" id="RHEA:36139"/>
        <dbReference type="ChEBI" id="CHEBI:30616"/>
        <dbReference type="ChEBI" id="CHEBI:33019"/>
        <dbReference type="ChEBI" id="CHEBI:57287"/>
        <dbReference type="ChEBI" id="CHEBI:61526"/>
        <dbReference type="ChEBI" id="CHEBI:72745"/>
        <dbReference type="ChEBI" id="CHEBI:456215"/>
    </reaction>
    <physiologicalReaction direction="left-to-right" evidence="11">
        <dbReference type="Rhea" id="RHEA:36140"/>
    </physiologicalReaction>
</comment>
<proteinExistence type="inferred from homology"/>
<evidence type="ECO:0000256" key="10">
    <source>
        <dbReference type="ARBA" id="ARBA00024548"/>
    </source>
</evidence>
<keyword evidence="3" id="KW-0547">Nucleotide-binding</keyword>
<evidence type="ECO:0000256" key="11">
    <source>
        <dbReference type="ARBA" id="ARBA00024565"/>
    </source>
</evidence>
<dbReference type="GO" id="GO:0005524">
    <property type="term" value="F:ATP binding"/>
    <property type="evidence" value="ECO:0007669"/>
    <property type="project" value="UniProtKB-KW"/>
</dbReference>
<evidence type="ECO:0000313" key="17">
    <source>
        <dbReference type="Ensembl" id="ENSLLTP00000012375.1"/>
    </source>
</evidence>
<dbReference type="SUPFAM" id="SSF56801">
    <property type="entry name" value="Acetyl-CoA synthetase-like"/>
    <property type="match status" value="1"/>
</dbReference>
<dbReference type="EC" id="6.2.1.3" evidence="13"/>
<evidence type="ECO:0000313" key="18">
    <source>
        <dbReference type="Proteomes" id="UP000694406"/>
    </source>
</evidence>
<dbReference type="InterPro" id="IPR000873">
    <property type="entry name" value="AMP-dep_synth/lig_dom"/>
</dbReference>
<evidence type="ECO:0000256" key="5">
    <source>
        <dbReference type="ARBA" id="ARBA00022840"/>
    </source>
</evidence>